<feature type="active site" description="Charge relay system" evidence="6 7">
    <location>
        <position position="114"/>
    </location>
</feature>
<dbReference type="InterPro" id="IPR000209">
    <property type="entry name" value="Peptidase_S8/S53_dom"/>
</dbReference>
<dbReference type="AlphaFoldDB" id="A0A2P5Y833"/>
<proteinExistence type="inferred from homology"/>
<name>A0A2P5Y833_GOSBA</name>
<dbReference type="PANTHER" id="PTHR10795">
    <property type="entry name" value="PROPROTEIN CONVERTASE SUBTILISIN/KEXIN"/>
    <property type="match status" value="1"/>
</dbReference>
<feature type="active site" description="Charge relay system" evidence="6">
    <location>
        <position position="745"/>
    </location>
</feature>
<dbReference type="Pfam" id="PF17766">
    <property type="entry name" value="fn3_6"/>
    <property type="match status" value="1"/>
</dbReference>
<dbReference type="Gene3D" id="3.30.70.80">
    <property type="entry name" value="Peptidase S8 propeptide/proteinase inhibitor I9"/>
    <property type="match status" value="1"/>
</dbReference>
<evidence type="ECO:0008006" key="13">
    <source>
        <dbReference type="Google" id="ProtNLM"/>
    </source>
</evidence>
<feature type="domain" description="Peptidase S8/S53" evidence="8">
    <location>
        <begin position="105"/>
        <end position="539"/>
    </location>
</feature>
<evidence type="ECO:0000256" key="6">
    <source>
        <dbReference type="PIRSR" id="PIRSR615500-1"/>
    </source>
</evidence>
<keyword evidence="3" id="KW-0732">Signal</keyword>
<feature type="active site" description="Charge relay system" evidence="7">
    <location>
        <position position="504"/>
    </location>
</feature>
<dbReference type="PRINTS" id="PR00723">
    <property type="entry name" value="SUBTILISIN"/>
</dbReference>
<accession>A0A2P5Y833</accession>
<keyword evidence="4 7" id="KW-0378">Hydrolase</keyword>
<evidence type="ECO:0000259" key="9">
    <source>
        <dbReference type="Pfam" id="PF05922"/>
    </source>
</evidence>
<evidence type="ECO:0000256" key="3">
    <source>
        <dbReference type="ARBA" id="ARBA00022729"/>
    </source>
</evidence>
<reference evidence="11 12" key="1">
    <citation type="submission" date="2015-01" db="EMBL/GenBank/DDBJ databases">
        <title>Genome of allotetraploid Gossypium barbadense reveals genomic plasticity and fiber elongation in cotton evolution.</title>
        <authorList>
            <person name="Chen X."/>
            <person name="Liu X."/>
            <person name="Zhao B."/>
            <person name="Zheng H."/>
            <person name="Hu Y."/>
            <person name="Lu G."/>
            <person name="Yang C."/>
            <person name="Chen J."/>
            <person name="Shan C."/>
            <person name="Zhang L."/>
            <person name="Zhou Y."/>
            <person name="Wang L."/>
            <person name="Guo W."/>
            <person name="Bai Y."/>
            <person name="Ruan J."/>
            <person name="Shangguan X."/>
            <person name="Mao Y."/>
            <person name="Jiang J."/>
            <person name="Zhu Y."/>
            <person name="Lei J."/>
            <person name="Kang H."/>
            <person name="Chen S."/>
            <person name="He X."/>
            <person name="Wang R."/>
            <person name="Wang Y."/>
            <person name="Chen J."/>
            <person name="Wang L."/>
            <person name="Yu S."/>
            <person name="Wang B."/>
            <person name="Wei J."/>
            <person name="Song S."/>
            <person name="Lu X."/>
            <person name="Gao Z."/>
            <person name="Gu W."/>
            <person name="Deng X."/>
            <person name="Ma D."/>
            <person name="Wang S."/>
            <person name="Liang W."/>
            <person name="Fang L."/>
            <person name="Cai C."/>
            <person name="Zhu X."/>
            <person name="Zhou B."/>
            <person name="Zhang Y."/>
            <person name="Chen Z."/>
            <person name="Xu S."/>
            <person name="Zhu R."/>
            <person name="Wang S."/>
            <person name="Zhang T."/>
            <person name="Zhao G."/>
        </authorList>
    </citation>
    <scope>NUCLEOTIDE SEQUENCE [LARGE SCALE GENOMIC DNA]</scope>
    <source>
        <strain evidence="12">cv. Xinhai21</strain>
        <tissue evidence="11">Leaf</tissue>
    </source>
</reference>
<evidence type="ECO:0000313" key="11">
    <source>
        <dbReference type="EMBL" id="PPS11762.1"/>
    </source>
</evidence>
<dbReference type="OrthoDB" id="206201at2759"/>
<dbReference type="GO" id="GO:0004252">
    <property type="term" value="F:serine-type endopeptidase activity"/>
    <property type="evidence" value="ECO:0007669"/>
    <property type="project" value="UniProtKB-UniRule"/>
</dbReference>
<dbReference type="InterPro" id="IPR041469">
    <property type="entry name" value="Subtilisin-like_FN3"/>
</dbReference>
<sequence>MDISAMPKAFSNQHTWYLATLSSVSAKSKAETNPTISFSKLIYTYNHVIQGFSASLTPAELESLKNSPGYVSSVKDRVVKVDTTHSFEFLGLNSGTGAWPVSSFGKDVIVGVIDTGVWPESESFNDNGMSDVPSRWKGECESGTQFNSSLCNKKLIGARFFNKGLIAHISNITISMNSTRDTEGHGTHTSTTVAGTYVKDASYFGYAPGTARGMAPMARVAMYKALWEEGAYTTDIIAAIDQAITDGVDVLSMSLGLDGVELYEDPIAIATFAAIEKNIFVSTSAGNEGPDVETLHNGTPWVITVAAGTMDRDFGATLLLGNKVSINGLAQYPGNFTSTEFPIVFMDTCSNKTELSKIKQKIIVCQDPGKEDSLNDQFNNIQAAGNIAAVFITNSSSVDVFAQSPFPAIFLVQKDGDTVVDFIKSNTDPKASIVFKKTILGIKPSPRVTSYTSRGPSYSCPLVLKPDIMAPGDSVLAAWPPNVAAALVNQDLVFTNFNLLSGTSMACPHVSGIAALLKAVYPNWSPAAIRSALMTTSDQIDNTGSPIKDIGGNLRPADPLAMGAVSINGLAQYPGNFTSTEFPIVFMDTCSNKTELSKIKQKIIVCQDPGKEDSLDDQFNNILAAGNIAAVFITNSSSVDVFVQSPFPAIFLVQKDGDTVVDFIKSNTDPKASIVFKKTILGIKPSPRVTSYTSRGPSYSCPLVLKPDIMAPGDSVLAAWPPNIAAARVNQDLVFTNFNLLSGTSMACPHVSGIAALLKAVYPNWSPAAIRSALMTTSDQIDNTGSPIKDIGGNLRPADPLAMGAGHVNPNKALNPGLIYDATVQDYVDLLCGLNFTQQQIKTITKTSSNNCSNPSLDLNYPSFIAFFNDRGAKPNSTTVVEFGRTVTNVGDGSFTYKANVTPINGLKVTVEPDTLVFKTKYEKKSYKLSIEGPKQLHKAVLFGYLTWEDSGKEHVVTSPIVATSYKIEK</sequence>
<dbReference type="Proteomes" id="UP000239757">
    <property type="component" value="Unassembled WGS sequence"/>
</dbReference>
<feature type="active site" description="Charge relay system" evidence="6 7">
    <location>
        <position position="185"/>
    </location>
</feature>
<evidence type="ECO:0000259" key="10">
    <source>
        <dbReference type="Pfam" id="PF17766"/>
    </source>
</evidence>
<evidence type="ECO:0000313" key="12">
    <source>
        <dbReference type="Proteomes" id="UP000239757"/>
    </source>
</evidence>
<dbReference type="InterPro" id="IPR034197">
    <property type="entry name" value="Peptidases_S8_3"/>
</dbReference>
<dbReference type="InterPro" id="IPR036852">
    <property type="entry name" value="Peptidase_S8/S53_dom_sf"/>
</dbReference>
<dbReference type="SUPFAM" id="SSF52743">
    <property type="entry name" value="Subtilisin-like"/>
    <property type="match status" value="2"/>
</dbReference>
<evidence type="ECO:0000256" key="7">
    <source>
        <dbReference type="PROSITE-ProRule" id="PRU01240"/>
    </source>
</evidence>
<dbReference type="Gene3D" id="3.40.50.200">
    <property type="entry name" value="Peptidase S8/S53 domain"/>
    <property type="match status" value="2"/>
</dbReference>
<dbReference type="FunFam" id="3.40.50.200:FF:000006">
    <property type="entry name" value="Subtilisin-like protease SBT1.5"/>
    <property type="match status" value="1"/>
</dbReference>
<evidence type="ECO:0000256" key="1">
    <source>
        <dbReference type="ARBA" id="ARBA00011073"/>
    </source>
</evidence>
<organism evidence="11 12">
    <name type="scientific">Gossypium barbadense</name>
    <name type="common">Sea Island cotton</name>
    <name type="synonym">Hibiscus barbadensis</name>
    <dbReference type="NCBI Taxonomy" id="3634"/>
    <lineage>
        <taxon>Eukaryota</taxon>
        <taxon>Viridiplantae</taxon>
        <taxon>Streptophyta</taxon>
        <taxon>Embryophyta</taxon>
        <taxon>Tracheophyta</taxon>
        <taxon>Spermatophyta</taxon>
        <taxon>Magnoliopsida</taxon>
        <taxon>eudicotyledons</taxon>
        <taxon>Gunneridae</taxon>
        <taxon>Pentapetalae</taxon>
        <taxon>rosids</taxon>
        <taxon>malvids</taxon>
        <taxon>Malvales</taxon>
        <taxon>Malvaceae</taxon>
        <taxon>Malvoideae</taxon>
        <taxon>Gossypium</taxon>
    </lineage>
</organism>
<dbReference type="InterPro" id="IPR037045">
    <property type="entry name" value="S8pro/Inhibitor_I9_sf"/>
</dbReference>
<evidence type="ECO:0000259" key="8">
    <source>
        <dbReference type="Pfam" id="PF00082"/>
    </source>
</evidence>
<protein>
    <recommendedName>
        <fullName evidence="13">Subtilisin-like protease</fullName>
    </recommendedName>
</protein>
<dbReference type="GO" id="GO:0006508">
    <property type="term" value="P:proteolysis"/>
    <property type="evidence" value="ECO:0007669"/>
    <property type="project" value="UniProtKB-KW"/>
</dbReference>
<evidence type="ECO:0000256" key="4">
    <source>
        <dbReference type="ARBA" id="ARBA00022801"/>
    </source>
</evidence>
<evidence type="ECO:0000256" key="5">
    <source>
        <dbReference type="ARBA" id="ARBA00022825"/>
    </source>
</evidence>
<gene>
    <name evidence="11" type="ORF">GOBAR_AA08855</name>
</gene>
<dbReference type="EMBL" id="KZ663553">
    <property type="protein sequence ID" value="PPS11762.1"/>
    <property type="molecule type" value="Genomic_DNA"/>
</dbReference>
<dbReference type="Gene3D" id="2.60.40.2310">
    <property type="match status" value="1"/>
</dbReference>
<dbReference type="InterPro" id="IPR010259">
    <property type="entry name" value="S8pro/Inhibitor_I9"/>
</dbReference>
<dbReference type="CDD" id="cd04852">
    <property type="entry name" value="Peptidases_S8_3"/>
    <property type="match status" value="1"/>
</dbReference>
<keyword evidence="2 7" id="KW-0645">Protease</keyword>
<feature type="domain" description="Peptidase S8/S53" evidence="8">
    <location>
        <begin position="617"/>
        <end position="780"/>
    </location>
</feature>
<dbReference type="InterPro" id="IPR045051">
    <property type="entry name" value="SBT"/>
</dbReference>
<keyword evidence="5 7" id="KW-0720">Serine protease</keyword>
<evidence type="ECO:0000256" key="2">
    <source>
        <dbReference type="ARBA" id="ARBA00022670"/>
    </source>
</evidence>
<feature type="domain" description="Subtilisin-like protease fibronectin type-III" evidence="10">
    <location>
        <begin position="858"/>
        <end position="962"/>
    </location>
</feature>
<dbReference type="PROSITE" id="PS51892">
    <property type="entry name" value="SUBTILASE"/>
    <property type="match status" value="1"/>
</dbReference>
<dbReference type="InterPro" id="IPR023828">
    <property type="entry name" value="Peptidase_S8_Ser-AS"/>
</dbReference>
<dbReference type="Gene3D" id="3.50.30.30">
    <property type="match status" value="1"/>
</dbReference>
<dbReference type="CDD" id="cd02120">
    <property type="entry name" value="PA_subtilisin_like"/>
    <property type="match status" value="2"/>
</dbReference>
<dbReference type="Pfam" id="PF05922">
    <property type="entry name" value="Inhibitor_I9"/>
    <property type="match status" value="1"/>
</dbReference>
<dbReference type="PROSITE" id="PS00138">
    <property type="entry name" value="SUBTILASE_SER"/>
    <property type="match status" value="2"/>
</dbReference>
<dbReference type="Pfam" id="PF00082">
    <property type="entry name" value="Peptidase_S8"/>
    <property type="match status" value="2"/>
</dbReference>
<feature type="domain" description="Inhibitor I9" evidence="9">
    <location>
        <begin position="5"/>
        <end position="81"/>
    </location>
</feature>
<comment type="similarity">
    <text evidence="1 7">Belongs to the peptidase S8 family.</text>
</comment>
<dbReference type="InterPro" id="IPR015500">
    <property type="entry name" value="Peptidase_S8_subtilisin-rel"/>
</dbReference>